<dbReference type="RefSeq" id="WP_080862588.1">
    <property type="nucleotide sequence ID" value="NZ_JACIDF010000002.1"/>
</dbReference>
<accession>A0ABD5J117</accession>
<proteinExistence type="predicted"/>
<evidence type="ECO:0000313" key="2">
    <source>
        <dbReference type="Proteomes" id="UP001339962"/>
    </source>
</evidence>
<dbReference type="InterPro" id="IPR025432">
    <property type="entry name" value="YhfH-like"/>
</dbReference>
<name>A0ABD5J117_9BACL</name>
<dbReference type="EMBL" id="JARTLI010000070">
    <property type="protein sequence ID" value="MED5053788.1"/>
    <property type="molecule type" value="Genomic_DNA"/>
</dbReference>
<dbReference type="Proteomes" id="UP001339962">
    <property type="component" value="Unassembled WGS sequence"/>
</dbReference>
<evidence type="ECO:0000313" key="1">
    <source>
        <dbReference type="EMBL" id="MED5053788.1"/>
    </source>
</evidence>
<sequence>MLTFHPLPPKQCQECGEEIVEQRESYLYECEKCMSQQEE</sequence>
<dbReference type="Pfam" id="PF14149">
    <property type="entry name" value="YhfH"/>
    <property type="match status" value="1"/>
</dbReference>
<dbReference type="AlphaFoldDB" id="A0ABD5J117"/>
<organism evidence="1 2">
    <name type="scientific">Anoxybacteroides rupiense</name>
    <dbReference type="NCBI Taxonomy" id="311460"/>
    <lineage>
        <taxon>Bacteria</taxon>
        <taxon>Bacillati</taxon>
        <taxon>Bacillota</taxon>
        <taxon>Bacilli</taxon>
        <taxon>Bacillales</taxon>
        <taxon>Anoxybacillaceae</taxon>
        <taxon>Anoxybacteroides</taxon>
    </lineage>
</organism>
<reference evidence="1 2" key="1">
    <citation type="submission" date="2023-03" db="EMBL/GenBank/DDBJ databases">
        <title>Bacillus Genome Sequencing.</title>
        <authorList>
            <person name="Dunlap C."/>
        </authorList>
    </citation>
    <scope>NUCLEOTIDE SEQUENCE [LARGE SCALE GENOMIC DNA]</scope>
    <source>
        <strain evidence="1 2">NRS-38</strain>
    </source>
</reference>
<gene>
    <name evidence="1" type="primary">yhfH</name>
    <name evidence="1" type="ORF">P9850_18670</name>
</gene>
<comment type="caution">
    <text evidence="1">The sequence shown here is derived from an EMBL/GenBank/DDBJ whole genome shotgun (WGS) entry which is preliminary data.</text>
</comment>
<protein>
    <submittedName>
        <fullName evidence="1">Protein YhfH</fullName>
    </submittedName>
</protein>